<dbReference type="NCBIfam" id="TIGR02215">
    <property type="entry name" value="phage_chp_gp8"/>
    <property type="match status" value="1"/>
</dbReference>
<dbReference type="Proteomes" id="UP000595296">
    <property type="component" value="Chromosome"/>
</dbReference>
<dbReference type="RefSeq" id="WP_202068275.1">
    <property type="nucleotide sequence ID" value="NZ_CP060138.2"/>
</dbReference>
<evidence type="ECO:0000313" key="2">
    <source>
        <dbReference type="Proteomes" id="UP000595296"/>
    </source>
</evidence>
<keyword evidence="2" id="KW-1185">Reference proteome</keyword>
<evidence type="ECO:0008006" key="3">
    <source>
        <dbReference type="Google" id="ProtNLM"/>
    </source>
</evidence>
<dbReference type="InterPro" id="IPR021146">
    <property type="entry name" value="Phage_gp6-like_head-tail"/>
</dbReference>
<dbReference type="InterPro" id="IPR011738">
    <property type="entry name" value="Phage_CHP"/>
</dbReference>
<dbReference type="CDD" id="cd08054">
    <property type="entry name" value="gp6"/>
    <property type="match status" value="1"/>
</dbReference>
<organism evidence="1 2">
    <name type="scientific">Rickettsia tillamookensis</name>
    <dbReference type="NCBI Taxonomy" id="2761623"/>
    <lineage>
        <taxon>Bacteria</taxon>
        <taxon>Pseudomonadati</taxon>
        <taxon>Pseudomonadota</taxon>
        <taxon>Alphaproteobacteria</taxon>
        <taxon>Rickettsiales</taxon>
        <taxon>Rickettsiaceae</taxon>
        <taxon>Rickettsieae</taxon>
        <taxon>Rickettsia</taxon>
        <taxon>spotted fever group</taxon>
    </lineage>
</organism>
<accession>A0A9E6SQH7</accession>
<reference evidence="1 2" key="1">
    <citation type="journal article" date="2021" name="Int. J. Syst. Evol. Microbiol.">
        <title>Characterization of a novel transitional group Rickettsia species (Rickettsia tillamookensis sp. nov.) from the western black-legged tick, Ixodes pacificus.</title>
        <authorList>
            <person name="Gauthier D.T."/>
            <person name="Karpathy S.E."/>
            <person name="Grizzard S.L."/>
            <person name="Batra D."/>
            <person name="Rowe L.A."/>
            <person name="Paddock C.D."/>
        </authorList>
    </citation>
    <scope>NUCLEOTIDE SEQUENCE [LARGE SCALE GENOMIC DNA]</scope>
    <source>
        <strain evidence="1 2">Tillamook 23</strain>
    </source>
</reference>
<proteinExistence type="predicted"/>
<dbReference type="Gene3D" id="1.10.3230.30">
    <property type="entry name" value="Phage gp6-like head-tail connector protein"/>
    <property type="match status" value="1"/>
</dbReference>
<dbReference type="NCBIfam" id="TIGR01560">
    <property type="entry name" value="put_DNA_pack"/>
    <property type="match status" value="1"/>
</dbReference>
<dbReference type="InterPro" id="IPR006450">
    <property type="entry name" value="Phage_HK97_gp6-like"/>
</dbReference>
<gene>
    <name evidence="1" type="ORF">H6P87_00708</name>
</gene>
<evidence type="ECO:0000313" key="1">
    <source>
        <dbReference type="EMBL" id="QQV75162.1"/>
    </source>
</evidence>
<protein>
    <recommendedName>
        <fullName evidence="3">Phage gp6-like head-tail connector protein</fullName>
    </recommendedName>
</protein>
<dbReference type="Pfam" id="PF05135">
    <property type="entry name" value="Phage_connect_1"/>
    <property type="match status" value="1"/>
</dbReference>
<dbReference type="EMBL" id="CP060138">
    <property type="protein sequence ID" value="QQV75162.1"/>
    <property type="molecule type" value="Genomic_DNA"/>
</dbReference>
<name>A0A9E6SQH7_9RICK</name>
<sequence length="176" mass="20511">MFKKNNFQIIKIFPQEVWSLEQVKNYMRVEASYDDNLIVGLIDAAITAAENFTKLNFISKQIKFICNISGKKEFLFKYNPLLKITNIKKKFKDQENDLSAYDYAIEQNLLTLSKALSNEELTVEYISGYDKNNIPHAIKHGIMLHIAEMYDRQATNCIGLSKEVKNLYLPYRNIQI</sequence>